<dbReference type="Gene3D" id="1.20.58.220">
    <property type="entry name" value="Phosphate transport system protein phou homolog 2, domain 2"/>
    <property type="match status" value="1"/>
</dbReference>
<dbReference type="GeneID" id="14651518"/>
<evidence type="ECO:0000313" key="2">
    <source>
        <dbReference type="Proteomes" id="UP000011867"/>
    </source>
</evidence>
<proteinExistence type="predicted"/>
<dbReference type="eggNOG" id="arCOG02640">
    <property type="taxonomic scope" value="Archaea"/>
</dbReference>
<dbReference type="HOGENOM" id="CLU_1154372_0_0_2"/>
<dbReference type="AlphaFoldDB" id="M1Y377"/>
<dbReference type="InterPro" id="IPR038078">
    <property type="entry name" value="PhoU-like_sf"/>
</dbReference>
<evidence type="ECO:0000313" key="1">
    <source>
        <dbReference type="EMBL" id="CCQ36962.1"/>
    </source>
</evidence>
<accession>M1Y377</accession>
<gene>
    <name evidence="1" type="ordered locus">Nmlp_2811</name>
</gene>
<organism evidence="1 2">
    <name type="scientific">Natronomonas moolapensis (strain DSM 18674 / CECT 7526 / JCM 14361 / 8.8.11)</name>
    <dbReference type="NCBI Taxonomy" id="268739"/>
    <lineage>
        <taxon>Archaea</taxon>
        <taxon>Methanobacteriati</taxon>
        <taxon>Methanobacteriota</taxon>
        <taxon>Stenosarchaea group</taxon>
        <taxon>Halobacteria</taxon>
        <taxon>Halobacteriales</taxon>
        <taxon>Natronomonadaceae</taxon>
        <taxon>Natronomonas</taxon>
    </lineage>
</organism>
<dbReference type="Proteomes" id="UP000011867">
    <property type="component" value="Chromosome"/>
</dbReference>
<reference evidence="1 2" key="1">
    <citation type="journal article" date="2013" name="Genome Announc.">
        <title>Genome of the haloarchaeon Natronomonas moolapensis, a neutrophilic member of a previously haloalkaliphilic genus.</title>
        <authorList>
            <person name="Dyall-Smith M.L."/>
            <person name="Pfeiffer F."/>
            <person name="Oberwinkler T."/>
            <person name="Klee K."/>
            <person name="Rampp M."/>
            <person name="Palm P."/>
            <person name="Gross K."/>
            <person name="Schuster S.C."/>
            <person name="Oesterhelt D."/>
        </authorList>
    </citation>
    <scope>NUCLEOTIDE SEQUENCE [LARGE SCALE GENOMIC DNA]</scope>
    <source>
        <strain evidence="2">DSM 18674 / JCM 14361 / 8.8.11</strain>
    </source>
</reference>
<dbReference type="RefSeq" id="WP_015409728.1">
    <property type="nucleotide sequence ID" value="NC_020388.1"/>
</dbReference>
<dbReference type="EMBL" id="HF582854">
    <property type="protein sequence ID" value="CCQ36962.1"/>
    <property type="molecule type" value="Genomic_DNA"/>
</dbReference>
<dbReference type="STRING" id="268739.Nmlp_2811"/>
<evidence type="ECO:0008006" key="3">
    <source>
        <dbReference type="Google" id="ProtNLM"/>
    </source>
</evidence>
<dbReference type="OrthoDB" id="337588at2157"/>
<keyword evidence="2" id="KW-1185">Reference proteome</keyword>
<sequence>MDAHHPEAVAFERRLESATGRYLDRLADGVAALSTLVESYGAGREYRTTLAGIRHHESECDAIKLELGRLLVDAKRGDVAVPPAWDRRYADRTLELYEHLDTIANTAEQFAGELVAIAPTRRETCLDGLAEMAALAASAMNELEGVVKPFLRALCRPDDVSITGGVSTIRAIEGEADTVRNRVLEAAFAGTHDGDAAAYRQLAVLLDGVLDAMEDVTDQIHLTTGIEGWPDVEVYPSCGR</sequence>
<protein>
    <recommendedName>
        <fullName evidence="3">DUF47 family protein</fullName>
    </recommendedName>
</protein>
<name>M1Y377_NATM8</name>
<dbReference type="KEGG" id="nmo:Nmlp_2811"/>